<evidence type="ECO:0000256" key="1">
    <source>
        <dbReference type="ARBA" id="ARBA00022741"/>
    </source>
</evidence>
<protein>
    <submittedName>
        <fullName evidence="9">Putative two component, sigma54 specific, transcriptional regulator, Fis family</fullName>
    </submittedName>
</protein>
<evidence type="ECO:0000256" key="2">
    <source>
        <dbReference type="ARBA" id="ARBA00022840"/>
    </source>
</evidence>
<keyword evidence="6" id="KW-0597">Phosphoprotein</keyword>
<dbReference type="Pfam" id="PF00158">
    <property type="entry name" value="Sigma54_activat"/>
    <property type="match status" value="1"/>
</dbReference>
<dbReference type="STRING" id="452637.Oter_0041"/>
<dbReference type="AlphaFoldDB" id="B1ZWK8"/>
<feature type="modified residue" description="4-aspartylphosphate" evidence="6">
    <location>
        <position position="51"/>
    </location>
</feature>
<dbReference type="SUPFAM" id="SSF52172">
    <property type="entry name" value="CheY-like"/>
    <property type="match status" value="1"/>
</dbReference>
<dbReference type="InterPro" id="IPR002078">
    <property type="entry name" value="Sigma_54_int"/>
</dbReference>
<evidence type="ECO:0000313" key="9">
    <source>
        <dbReference type="EMBL" id="ACB73332.1"/>
    </source>
</evidence>
<dbReference type="PROSITE" id="PS00688">
    <property type="entry name" value="SIGMA54_INTERACT_3"/>
    <property type="match status" value="1"/>
</dbReference>
<proteinExistence type="predicted"/>
<dbReference type="PROSITE" id="PS50110">
    <property type="entry name" value="RESPONSE_REGULATORY"/>
    <property type="match status" value="1"/>
</dbReference>
<name>B1ZWK8_OPITP</name>
<dbReference type="GO" id="GO:0005524">
    <property type="term" value="F:ATP binding"/>
    <property type="evidence" value="ECO:0007669"/>
    <property type="project" value="UniProtKB-KW"/>
</dbReference>
<dbReference type="OrthoDB" id="9771372at2"/>
<organism evidence="9 10">
    <name type="scientific">Opitutus terrae (strain DSM 11246 / JCM 15787 / PB90-1)</name>
    <dbReference type="NCBI Taxonomy" id="452637"/>
    <lineage>
        <taxon>Bacteria</taxon>
        <taxon>Pseudomonadati</taxon>
        <taxon>Verrucomicrobiota</taxon>
        <taxon>Opitutia</taxon>
        <taxon>Opitutales</taxon>
        <taxon>Opitutaceae</taxon>
        <taxon>Opitutus</taxon>
    </lineage>
</organism>
<dbReference type="SMART" id="SM00448">
    <property type="entry name" value="REC"/>
    <property type="match status" value="1"/>
</dbReference>
<dbReference type="PROSITE" id="PS00676">
    <property type="entry name" value="SIGMA54_INTERACT_2"/>
    <property type="match status" value="1"/>
</dbReference>
<dbReference type="InterPro" id="IPR001789">
    <property type="entry name" value="Sig_transdc_resp-reg_receiver"/>
</dbReference>
<gene>
    <name evidence="9" type="ordered locus">Oter_0041</name>
</gene>
<dbReference type="RefSeq" id="WP_012372870.1">
    <property type="nucleotide sequence ID" value="NC_010571.1"/>
</dbReference>
<dbReference type="InterPro" id="IPR027417">
    <property type="entry name" value="P-loop_NTPase"/>
</dbReference>
<dbReference type="Gene3D" id="1.10.8.60">
    <property type="match status" value="1"/>
</dbReference>
<dbReference type="InterPro" id="IPR025944">
    <property type="entry name" value="Sigma_54_int_dom_CS"/>
</dbReference>
<dbReference type="SUPFAM" id="SSF52540">
    <property type="entry name" value="P-loop containing nucleoside triphosphate hydrolases"/>
    <property type="match status" value="1"/>
</dbReference>
<dbReference type="InterPro" id="IPR025943">
    <property type="entry name" value="Sigma_54_int_dom_ATP-bd_2"/>
</dbReference>
<sequence length="445" mass="49155">MKLVLIGSESQNRRLVSLGLHRRGDETCQLTRRAELARLPALREWQVVLLDWDLRTDGAAELLRELHERDPELPVVAIVTNPSAAAQARTAGATETVFKPINIDEGRALLQRVARAAKPAASAAEPAGDTRFITQSAAMEQVLAMAWRVAPTSASVLLLGENGTGKSMLARAVHEHSTRANGPFINVNCPCLQPQLLESELFGHVRGAFTGAVSDAVGKVAAAEGGTLFLDEVGELPPEIQAKLLRLLQERCYERLGEAQTRRADIRVIAATNRDLRQRVAAGAFREDLYYRLNVITIEMPSLRGRPEDIVPLAEHFLETLSQSAGGPRRRLTLAAREALVAHSWPGNLRELRNLVERAAILCDREWLDATDFPELLGRTEPGSPQVGEFVTLEALIEAHIRQVTARAESYEQAARILGIDKSTLYRWRKRFENFDPTNVEAFVG</sequence>
<evidence type="ECO:0000256" key="6">
    <source>
        <dbReference type="PROSITE-ProRule" id="PRU00169"/>
    </source>
</evidence>
<dbReference type="InterPro" id="IPR011006">
    <property type="entry name" value="CheY-like_superfamily"/>
</dbReference>
<evidence type="ECO:0000259" key="8">
    <source>
        <dbReference type="PROSITE" id="PS50110"/>
    </source>
</evidence>
<dbReference type="SMART" id="SM00382">
    <property type="entry name" value="AAA"/>
    <property type="match status" value="1"/>
</dbReference>
<dbReference type="GO" id="GO:0006355">
    <property type="term" value="P:regulation of DNA-templated transcription"/>
    <property type="evidence" value="ECO:0007669"/>
    <property type="project" value="InterPro"/>
</dbReference>
<dbReference type="eggNOG" id="COG2204">
    <property type="taxonomic scope" value="Bacteria"/>
</dbReference>
<keyword evidence="1" id="KW-0547">Nucleotide-binding</keyword>
<dbReference type="GO" id="GO:0000160">
    <property type="term" value="P:phosphorelay signal transduction system"/>
    <property type="evidence" value="ECO:0007669"/>
    <property type="project" value="InterPro"/>
</dbReference>
<dbReference type="PANTHER" id="PTHR32071">
    <property type="entry name" value="TRANSCRIPTIONAL REGULATORY PROTEIN"/>
    <property type="match status" value="1"/>
</dbReference>
<keyword evidence="4" id="KW-0238">DNA-binding</keyword>
<evidence type="ECO:0000256" key="3">
    <source>
        <dbReference type="ARBA" id="ARBA00023015"/>
    </source>
</evidence>
<evidence type="ECO:0000256" key="5">
    <source>
        <dbReference type="ARBA" id="ARBA00023163"/>
    </source>
</evidence>
<dbReference type="Proteomes" id="UP000007013">
    <property type="component" value="Chromosome"/>
</dbReference>
<dbReference type="Pfam" id="PF25601">
    <property type="entry name" value="AAA_lid_14"/>
    <property type="match status" value="1"/>
</dbReference>
<evidence type="ECO:0000313" key="10">
    <source>
        <dbReference type="Proteomes" id="UP000007013"/>
    </source>
</evidence>
<dbReference type="Pfam" id="PF13384">
    <property type="entry name" value="HTH_23"/>
    <property type="match status" value="1"/>
</dbReference>
<feature type="domain" description="Sigma-54 factor interaction" evidence="7">
    <location>
        <begin position="132"/>
        <end position="361"/>
    </location>
</feature>
<dbReference type="FunFam" id="3.40.50.300:FF:000006">
    <property type="entry name" value="DNA-binding transcriptional regulator NtrC"/>
    <property type="match status" value="1"/>
</dbReference>
<evidence type="ECO:0000256" key="4">
    <source>
        <dbReference type="ARBA" id="ARBA00023125"/>
    </source>
</evidence>
<accession>B1ZWK8</accession>
<dbReference type="PROSITE" id="PS50045">
    <property type="entry name" value="SIGMA54_INTERACT_4"/>
    <property type="match status" value="1"/>
</dbReference>
<dbReference type="Gene3D" id="3.40.50.300">
    <property type="entry name" value="P-loop containing nucleotide triphosphate hydrolases"/>
    <property type="match status" value="1"/>
</dbReference>
<feature type="domain" description="Response regulatory" evidence="8">
    <location>
        <begin position="2"/>
        <end position="114"/>
    </location>
</feature>
<dbReference type="Gene3D" id="3.40.50.2300">
    <property type="match status" value="1"/>
</dbReference>
<reference evidence="9 10" key="1">
    <citation type="journal article" date="2011" name="J. Bacteriol.">
        <title>Genome sequence of the verrucomicrobium Opitutus terrae PB90-1, an abundant inhabitant of rice paddy soil ecosystems.</title>
        <authorList>
            <person name="van Passel M.W."/>
            <person name="Kant R."/>
            <person name="Palva A."/>
            <person name="Copeland A."/>
            <person name="Lucas S."/>
            <person name="Lapidus A."/>
            <person name="Glavina del Rio T."/>
            <person name="Pitluck S."/>
            <person name="Goltsman E."/>
            <person name="Clum A."/>
            <person name="Sun H."/>
            <person name="Schmutz J."/>
            <person name="Larimer F.W."/>
            <person name="Land M.L."/>
            <person name="Hauser L."/>
            <person name="Kyrpides N."/>
            <person name="Mikhailova N."/>
            <person name="Richardson P.P."/>
            <person name="Janssen P.H."/>
            <person name="de Vos W.M."/>
            <person name="Smidt H."/>
        </authorList>
    </citation>
    <scope>NUCLEOTIDE SEQUENCE [LARGE SCALE GENOMIC DNA]</scope>
    <source>
        <strain evidence="10">DSM 11246 / JCM 15787 / PB90-1</strain>
    </source>
</reference>
<dbReference type="KEGG" id="ote:Oter_0041"/>
<keyword evidence="2" id="KW-0067">ATP-binding</keyword>
<keyword evidence="10" id="KW-1185">Reference proteome</keyword>
<dbReference type="InterPro" id="IPR003593">
    <property type="entry name" value="AAA+_ATPase"/>
</dbReference>
<evidence type="ECO:0000259" key="7">
    <source>
        <dbReference type="PROSITE" id="PS50045"/>
    </source>
</evidence>
<dbReference type="GO" id="GO:0003677">
    <property type="term" value="F:DNA binding"/>
    <property type="evidence" value="ECO:0007669"/>
    <property type="project" value="UniProtKB-KW"/>
</dbReference>
<dbReference type="EMBL" id="CP001032">
    <property type="protein sequence ID" value="ACB73332.1"/>
    <property type="molecule type" value="Genomic_DNA"/>
</dbReference>
<keyword evidence="3" id="KW-0805">Transcription regulation</keyword>
<dbReference type="HOGENOM" id="CLU_000445_0_6_0"/>
<dbReference type="InterPro" id="IPR058031">
    <property type="entry name" value="AAA_lid_NorR"/>
</dbReference>
<dbReference type="CDD" id="cd00009">
    <property type="entry name" value="AAA"/>
    <property type="match status" value="1"/>
</dbReference>
<keyword evidence="5" id="KW-0804">Transcription</keyword>